<dbReference type="InterPro" id="IPR029044">
    <property type="entry name" value="Nucleotide-diphossugar_trans"/>
</dbReference>
<dbReference type="Pfam" id="PF12804">
    <property type="entry name" value="NTP_transf_3"/>
    <property type="match status" value="1"/>
</dbReference>
<evidence type="ECO:0000256" key="1">
    <source>
        <dbReference type="ARBA" id="ARBA00022490"/>
    </source>
</evidence>
<dbReference type="CDD" id="cd02503">
    <property type="entry name" value="MobA"/>
    <property type="match status" value="1"/>
</dbReference>
<evidence type="ECO:0000256" key="6">
    <source>
        <dbReference type="ARBA" id="ARBA00023134"/>
    </source>
</evidence>
<comment type="subcellular location">
    <subcellularLocation>
        <location evidence="8">Cytoplasm</location>
    </subcellularLocation>
</comment>
<comment type="caution">
    <text evidence="8">Lacks conserved residue(s) required for the propagation of feature annotation.</text>
</comment>
<comment type="cofactor">
    <cofactor evidence="8">
        <name>Mg(2+)</name>
        <dbReference type="ChEBI" id="CHEBI:18420"/>
    </cofactor>
</comment>
<dbReference type="EMBL" id="FN555004">
    <property type="protein sequence ID" value="CBG39865.1"/>
    <property type="molecule type" value="Genomic_DNA"/>
</dbReference>
<dbReference type="GO" id="GO:0061603">
    <property type="term" value="F:molybdenum cofactor guanylyltransferase activity"/>
    <property type="evidence" value="ECO:0007669"/>
    <property type="project" value="UniProtKB-EC"/>
</dbReference>
<evidence type="ECO:0000259" key="9">
    <source>
        <dbReference type="Pfam" id="PF12804"/>
    </source>
</evidence>
<evidence type="ECO:0000256" key="2">
    <source>
        <dbReference type="ARBA" id="ARBA00022679"/>
    </source>
</evidence>
<dbReference type="GO" id="GO:0005525">
    <property type="term" value="F:GTP binding"/>
    <property type="evidence" value="ECO:0007669"/>
    <property type="project" value="UniProtKB-UniRule"/>
</dbReference>
<evidence type="ECO:0000313" key="11">
    <source>
        <dbReference type="Proteomes" id="UP000001522"/>
    </source>
</evidence>
<keyword evidence="7 8" id="KW-0501">Molybdenum cofactor biosynthesis</keyword>
<comment type="catalytic activity">
    <reaction evidence="8">
        <text>Mo-molybdopterin + GTP + H(+) = Mo-molybdopterin guanine dinucleotide + diphosphate</text>
        <dbReference type="Rhea" id="RHEA:34243"/>
        <dbReference type="ChEBI" id="CHEBI:15378"/>
        <dbReference type="ChEBI" id="CHEBI:33019"/>
        <dbReference type="ChEBI" id="CHEBI:37565"/>
        <dbReference type="ChEBI" id="CHEBI:71302"/>
        <dbReference type="ChEBI" id="CHEBI:71310"/>
        <dbReference type="EC" id="2.7.7.77"/>
    </reaction>
</comment>
<dbReference type="InterPro" id="IPR013482">
    <property type="entry name" value="Molybde_CF_guanTrfase"/>
</dbReference>
<evidence type="ECO:0000256" key="5">
    <source>
        <dbReference type="ARBA" id="ARBA00022842"/>
    </source>
</evidence>
<feature type="binding site" evidence="8">
    <location>
        <position position="65"/>
    </location>
    <ligand>
        <name>GTP</name>
        <dbReference type="ChEBI" id="CHEBI:37565"/>
    </ligand>
</feature>
<keyword evidence="5 8" id="KW-0460">Magnesium</keyword>
<evidence type="ECO:0000256" key="3">
    <source>
        <dbReference type="ARBA" id="ARBA00022723"/>
    </source>
</evidence>
<dbReference type="GO" id="GO:1902758">
    <property type="term" value="P:bis(molybdopterin guanine dinucleotide)molybdenum biosynthetic process"/>
    <property type="evidence" value="ECO:0007669"/>
    <property type="project" value="TreeGrafter"/>
</dbReference>
<feature type="binding site" evidence="8">
    <location>
        <position position="94"/>
    </location>
    <ligand>
        <name>Mg(2+)</name>
        <dbReference type="ChEBI" id="CHEBI:18420"/>
    </ligand>
</feature>
<gene>
    <name evidence="8" type="primary">mobA</name>
    <name evidence="10" type="ordered locus">HMU06040</name>
</gene>
<feature type="binding site" evidence="8">
    <location>
        <position position="94"/>
    </location>
    <ligand>
        <name>GTP</name>
        <dbReference type="ChEBI" id="CHEBI:37565"/>
    </ligand>
</feature>
<accession>D3UH93</accession>
<dbReference type="HOGENOM" id="CLU_055597_2_2_7"/>
<dbReference type="SUPFAM" id="SSF53448">
    <property type="entry name" value="Nucleotide-diphospho-sugar transferases"/>
    <property type="match status" value="1"/>
</dbReference>
<dbReference type="InterPro" id="IPR025877">
    <property type="entry name" value="MobA-like_NTP_Trfase"/>
</dbReference>
<dbReference type="EC" id="2.7.7.77" evidence="8"/>
<dbReference type="GO" id="GO:0005737">
    <property type="term" value="C:cytoplasm"/>
    <property type="evidence" value="ECO:0007669"/>
    <property type="project" value="UniProtKB-SubCell"/>
</dbReference>
<organism evidence="10 11">
    <name type="scientific">Helicobacter mustelae (strain ATCC 43772 / CCUG 25715 / CIP 103759 / LMG 18044 / NCTC 12198 / R85-136P)</name>
    <name type="common">Campylobacter mustelae</name>
    <dbReference type="NCBI Taxonomy" id="679897"/>
    <lineage>
        <taxon>Bacteria</taxon>
        <taxon>Pseudomonadati</taxon>
        <taxon>Campylobacterota</taxon>
        <taxon>Epsilonproteobacteria</taxon>
        <taxon>Campylobacterales</taxon>
        <taxon>Helicobacteraceae</taxon>
        <taxon>Helicobacter</taxon>
    </lineage>
</organism>
<dbReference type="STRING" id="679897.HMU06040"/>
<dbReference type="Proteomes" id="UP000001522">
    <property type="component" value="Chromosome"/>
</dbReference>
<sequence>MKRITHIYCVILCGGKSLRMGRDKALLPFCGKSLVEFQFQKMQKIFSHVYLASKTPYHGLPTLLDESHLFTPLIGIQNALQKLPCQKVFFICVDTPLIPLEVIDSLLELSLQTTAQITYIQTPQKNHYLTSIWDKSTLKAIENALNSQEFALKNLIHACKSQVLSYNNEKDFSNLNTPEEYESILRG</sequence>
<keyword evidence="11" id="KW-1185">Reference proteome</keyword>
<dbReference type="Gene3D" id="3.90.550.10">
    <property type="entry name" value="Spore Coat Polysaccharide Biosynthesis Protein SpsA, Chain A"/>
    <property type="match status" value="1"/>
</dbReference>
<name>D3UH93_HELM1</name>
<keyword evidence="1 8" id="KW-0963">Cytoplasm</keyword>
<keyword evidence="3 8" id="KW-0479">Metal-binding</keyword>
<dbReference type="RefSeq" id="WP_013022949.1">
    <property type="nucleotide sequence ID" value="NC_013949.1"/>
</dbReference>
<feature type="binding site" evidence="8">
    <location>
        <begin position="12"/>
        <end position="14"/>
    </location>
    <ligand>
        <name>GTP</name>
        <dbReference type="ChEBI" id="CHEBI:37565"/>
    </ligand>
</feature>
<keyword evidence="6 8" id="KW-0342">GTP-binding</keyword>
<evidence type="ECO:0000256" key="8">
    <source>
        <dbReference type="HAMAP-Rule" id="MF_00316"/>
    </source>
</evidence>
<keyword evidence="2 8" id="KW-0808">Transferase</keyword>
<dbReference type="AlphaFoldDB" id="D3UH93"/>
<comment type="function">
    <text evidence="8">Transfers a GMP moiety from GTP to Mo-molybdopterin (Mo-MPT) cofactor (Moco or molybdenum cofactor) to form Mo-molybdopterin guanine dinucleotide (Mo-MGD) cofactor.</text>
</comment>
<feature type="domain" description="MobA-like NTP transferase" evidence="9">
    <location>
        <begin position="9"/>
        <end position="149"/>
    </location>
</feature>
<dbReference type="eggNOG" id="COG0746">
    <property type="taxonomic scope" value="Bacteria"/>
</dbReference>
<comment type="similarity">
    <text evidence="8">Belongs to the MobA family.</text>
</comment>
<dbReference type="KEGG" id="hms:HMU06040"/>
<proteinExistence type="inferred from homology"/>
<comment type="domain">
    <text evidence="8">The N-terminal domain determines nucleotide recognition and specific binding, while the C-terminal domain determines the specific binding to the target protein.</text>
</comment>
<dbReference type="PANTHER" id="PTHR19136">
    <property type="entry name" value="MOLYBDENUM COFACTOR GUANYLYLTRANSFERASE"/>
    <property type="match status" value="1"/>
</dbReference>
<evidence type="ECO:0000256" key="4">
    <source>
        <dbReference type="ARBA" id="ARBA00022741"/>
    </source>
</evidence>
<evidence type="ECO:0000313" key="10">
    <source>
        <dbReference type="EMBL" id="CBG39865.1"/>
    </source>
</evidence>
<protein>
    <recommendedName>
        <fullName evidence="8">Probable molybdenum cofactor guanylyltransferase</fullName>
        <shortName evidence="8">MoCo guanylyltransferase</shortName>
        <ecNumber evidence="8">2.7.7.77</ecNumber>
    </recommendedName>
    <alternativeName>
        <fullName evidence="8">GTP:molybdopterin guanylyltransferase</fullName>
    </alternativeName>
    <alternativeName>
        <fullName evidence="8">Mo-MPT guanylyltransferase</fullName>
    </alternativeName>
    <alternativeName>
        <fullName evidence="8">Molybdopterin guanylyltransferase</fullName>
    </alternativeName>
    <alternativeName>
        <fullName evidence="8">Molybdopterin-guanine dinucleotide synthase</fullName>
        <shortName evidence="8">MGD synthase</shortName>
    </alternativeName>
</protein>
<dbReference type="GO" id="GO:0046872">
    <property type="term" value="F:metal ion binding"/>
    <property type="evidence" value="ECO:0007669"/>
    <property type="project" value="UniProtKB-KW"/>
</dbReference>
<feature type="binding site" evidence="8">
    <location>
        <position position="24"/>
    </location>
    <ligand>
        <name>GTP</name>
        <dbReference type="ChEBI" id="CHEBI:37565"/>
    </ligand>
</feature>
<reference evidence="10 11" key="1">
    <citation type="journal article" date="2010" name="BMC Genomics">
        <title>Comparative genomics and proteomics of Helicobacter mustelae, an ulcerogenic and carcinogenic gastric pathogen.</title>
        <authorList>
            <person name="O'Toole P.W."/>
            <person name="Snelling W.J."/>
            <person name="Canchaya C."/>
            <person name="Forde B.M."/>
            <person name="Hardie K.R."/>
            <person name="Josenhans C."/>
            <person name="Graham R.L.J."/>
            <person name="McMullan G."/>
            <person name="Parkhill J."/>
            <person name="Belda E."/>
            <person name="Bentley S.D."/>
        </authorList>
    </citation>
    <scope>NUCLEOTIDE SEQUENCE [LARGE SCALE GENOMIC DNA]</scope>
    <source>
        <strain evidence="11">ATCC 43772 / LMG 18044 / NCTC 12198 / 12198</strain>
    </source>
</reference>
<evidence type="ECO:0000256" key="7">
    <source>
        <dbReference type="ARBA" id="ARBA00023150"/>
    </source>
</evidence>
<keyword evidence="4 8" id="KW-0547">Nucleotide-binding</keyword>
<dbReference type="PANTHER" id="PTHR19136:SF81">
    <property type="entry name" value="MOLYBDENUM COFACTOR GUANYLYLTRANSFERASE"/>
    <property type="match status" value="1"/>
</dbReference>
<dbReference type="HAMAP" id="MF_00316">
    <property type="entry name" value="MobA"/>
    <property type="match status" value="1"/>
</dbReference>